<dbReference type="Proteomes" id="UP000019473">
    <property type="component" value="Unassembled WGS sequence"/>
</dbReference>
<dbReference type="OrthoDB" id="5424338at2759"/>
<keyword evidence="2" id="KW-1185">Reference proteome</keyword>
<proteinExistence type="predicted"/>
<accession>W9WVZ2</accession>
<dbReference type="EMBL" id="AMGW01000002">
    <property type="protein sequence ID" value="EXJ62449.1"/>
    <property type="molecule type" value="Genomic_DNA"/>
</dbReference>
<organism evidence="1 2">
    <name type="scientific">Cladophialophora yegresii CBS 114405</name>
    <dbReference type="NCBI Taxonomy" id="1182544"/>
    <lineage>
        <taxon>Eukaryota</taxon>
        <taxon>Fungi</taxon>
        <taxon>Dikarya</taxon>
        <taxon>Ascomycota</taxon>
        <taxon>Pezizomycotina</taxon>
        <taxon>Eurotiomycetes</taxon>
        <taxon>Chaetothyriomycetidae</taxon>
        <taxon>Chaetothyriales</taxon>
        <taxon>Herpotrichiellaceae</taxon>
        <taxon>Cladophialophora</taxon>
    </lineage>
</organism>
<dbReference type="HOGENOM" id="CLU_1011973_0_0_1"/>
<dbReference type="VEuPathDB" id="FungiDB:A1O7_02884"/>
<reference evidence="1 2" key="1">
    <citation type="submission" date="2013-03" db="EMBL/GenBank/DDBJ databases">
        <title>The Genome Sequence of Cladophialophora yegresii CBS 114405.</title>
        <authorList>
            <consortium name="The Broad Institute Genomics Platform"/>
            <person name="Cuomo C."/>
            <person name="de Hoog S."/>
            <person name="Gorbushina A."/>
            <person name="Walker B."/>
            <person name="Young S.K."/>
            <person name="Zeng Q."/>
            <person name="Gargeya S."/>
            <person name="Fitzgerald M."/>
            <person name="Haas B."/>
            <person name="Abouelleil A."/>
            <person name="Allen A.W."/>
            <person name="Alvarado L."/>
            <person name="Arachchi H.M."/>
            <person name="Berlin A.M."/>
            <person name="Chapman S.B."/>
            <person name="Gainer-Dewar J."/>
            <person name="Goldberg J."/>
            <person name="Griggs A."/>
            <person name="Gujja S."/>
            <person name="Hansen M."/>
            <person name="Howarth C."/>
            <person name="Imamovic A."/>
            <person name="Ireland A."/>
            <person name="Larimer J."/>
            <person name="McCowan C."/>
            <person name="Murphy C."/>
            <person name="Pearson M."/>
            <person name="Poon T.W."/>
            <person name="Priest M."/>
            <person name="Roberts A."/>
            <person name="Saif S."/>
            <person name="Shea T."/>
            <person name="Sisk P."/>
            <person name="Sykes S."/>
            <person name="Wortman J."/>
            <person name="Nusbaum C."/>
            <person name="Birren B."/>
        </authorList>
    </citation>
    <scope>NUCLEOTIDE SEQUENCE [LARGE SCALE GENOMIC DNA]</scope>
    <source>
        <strain evidence="1 2">CBS 114405</strain>
    </source>
</reference>
<dbReference type="GeneID" id="19177488"/>
<evidence type="ECO:0000313" key="2">
    <source>
        <dbReference type="Proteomes" id="UP000019473"/>
    </source>
</evidence>
<comment type="caution">
    <text evidence="1">The sequence shown here is derived from an EMBL/GenBank/DDBJ whole genome shotgun (WGS) entry which is preliminary data.</text>
</comment>
<sequence length="275" mass="31448">MARNNTAKVEKTDANLLRKMTPDVRFYDEDSEGNIRPRNAWVSVGVDLYNNHLDVAARVALALTELCCDDGQGKIFIFHLPPRWAKTRGERENFHAYKAWRSLPALFYLPHEWTEAEQAEWKLLKPEGRLHRLVSVYGWVDDAIPVLPFDVELQHVQLERPQLDGLSAAPVTVYLSPKPYVFRSRDMHALCERRFRRQSGRAWPQRCVWIGEESTWGAFGRWRVAGGRGILHALDALYRDGPSTGEECVTTYGILVGRLFAAATKENETLEGGER</sequence>
<name>W9WVZ2_9EURO</name>
<evidence type="ECO:0000313" key="1">
    <source>
        <dbReference type="EMBL" id="EXJ62449.1"/>
    </source>
</evidence>
<protein>
    <submittedName>
        <fullName evidence="1">Uncharacterized protein</fullName>
    </submittedName>
</protein>
<gene>
    <name evidence="1" type="ORF">A1O7_02884</name>
</gene>
<dbReference type="AlphaFoldDB" id="W9WVZ2"/>
<dbReference type="RefSeq" id="XP_007755103.1">
    <property type="nucleotide sequence ID" value="XM_007756913.1"/>
</dbReference>